<dbReference type="GeneID" id="73470589"/>
<evidence type="ECO:0000256" key="9">
    <source>
        <dbReference type="ARBA" id="ARBA00025276"/>
    </source>
</evidence>
<accession>A0A8J5UXX5</accession>
<keyword evidence="8 10" id="KW-0472">Membrane</keyword>
<dbReference type="EMBL" id="JAGSYN010000165">
    <property type="protein sequence ID" value="KAG7662659.1"/>
    <property type="molecule type" value="Genomic_DNA"/>
</dbReference>
<sequence length="850" mass="97969">MISMRNCHRSIPIVYTTINRTSFATFTRFYSTDLEKLKRQSDYNEADNSVLNTGVIDKSKSEVLVYYDSIYPHTTGFMKRYFFWLTFPTSITDTQLLEKIKNLSSPLHEEAKITEFIPVKRDFGAFVKYNIPTESTASELIDQIRNNVEQVRASKGIFSRVFNLIWNHDPKVFTVKGTPWIEDLRRYPSSKLAVKYDGKNPLTEEELYVLFRRYGPINDIVQDSATSTSQILFRHTRSAIAAKQCLTGIVVQGDTVVHLQYIPVKRVNYITKFIADHTKIALPIILALLATFAVLIFDPIRQWFIEYKITHRSLENKWFKLIYIPYRTIKSWITDSFNYIDVQIQEVTSGGNNSTEDDTFTELKETNTFWYERHEKSKQLKLWIMENITSFIIVKGPPGSGKEEFIFDHTLDQDAKLNGKILMIHCDELSKARSDSMLMNNAASQLGYFPVFTWTNTFSQFADLGVQGLTGQKSGLNENKETRIKNMFSLTTQAIRKICDDEYRKYVRAIEYKNKSRKDGEKLEVLKQDEYLQHHPECKPIIVVNKFARRGDNQSNNFIFPFIAEWCAGLVSNNIAHVIFLTSDVGCMQHLTDALPNQVFKDISLSDASSQSAKQYVLDQLQSISSETIDTCIEPLGGRMLDLQSFIRRIKSGETPNSAIQEMINQSAELITTFFLTNHKIEDDDNNWNAAQVWHLMKLLSKKDSVSYNELVDSPLFKSSKETISTLSTLEKYDLVSLKRDKGVLNNITTGRPLFKAAFKNIIHDYNIWKLYESDYISNLISLEQVKIQKLEEELTNIDKLSGKLDGRIGYLVKKIEASSNKIVNYEQKLTEIKNYKPDQKSKSSFLGIF</sequence>
<evidence type="ECO:0000256" key="4">
    <source>
        <dbReference type="ARBA" id="ARBA00022692"/>
    </source>
</evidence>
<keyword evidence="7 10" id="KW-0496">Mitochondrion</keyword>
<keyword evidence="4 10" id="KW-0812">Transmembrane</keyword>
<comment type="similarity">
    <text evidence="2 10">Belongs to the YME2 family.</text>
</comment>
<evidence type="ECO:0000256" key="6">
    <source>
        <dbReference type="ARBA" id="ARBA00022989"/>
    </source>
</evidence>
<dbReference type="Pfam" id="PF10443">
    <property type="entry name" value="RNA12"/>
    <property type="match status" value="1"/>
</dbReference>
<keyword evidence="5 10" id="KW-0999">Mitochondrion inner membrane</keyword>
<feature type="domain" description="Mitochondrial escape protein 2 C-terminal" evidence="11">
    <location>
        <begin position="373"/>
        <end position="801"/>
    </location>
</feature>
<dbReference type="Proteomes" id="UP000694255">
    <property type="component" value="Unassembled WGS sequence"/>
</dbReference>
<gene>
    <name evidence="12" type="ORF">J8A68_003789</name>
</gene>
<name>A0A8J5UXX5_9ASCO</name>
<dbReference type="GO" id="GO:0006397">
    <property type="term" value="P:mRNA processing"/>
    <property type="evidence" value="ECO:0007669"/>
    <property type="project" value="UniProtKB-UniRule"/>
</dbReference>
<evidence type="ECO:0000313" key="12">
    <source>
        <dbReference type="EMBL" id="KAG7662659.1"/>
    </source>
</evidence>
<proteinExistence type="inferred from homology"/>
<feature type="transmembrane region" description="Helical" evidence="10">
    <location>
        <begin position="280"/>
        <end position="297"/>
    </location>
</feature>
<dbReference type="OrthoDB" id="10267654at2759"/>
<dbReference type="GO" id="GO:0005743">
    <property type="term" value="C:mitochondrial inner membrane"/>
    <property type="evidence" value="ECO:0007669"/>
    <property type="project" value="UniProtKB-SubCell"/>
</dbReference>
<dbReference type="InterPro" id="IPR039627">
    <property type="entry name" value="Yme2_C"/>
</dbReference>
<evidence type="ECO:0000313" key="13">
    <source>
        <dbReference type="Proteomes" id="UP000694255"/>
    </source>
</evidence>
<dbReference type="AlphaFoldDB" id="A0A8J5UXX5"/>
<evidence type="ECO:0000256" key="10">
    <source>
        <dbReference type="RuleBase" id="RU367108"/>
    </source>
</evidence>
<dbReference type="InterPro" id="IPR018850">
    <property type="entry name" value="Mt_escape_2_C"/>
</dbReference>
<evidence type="ECO:0000259" key="11">
    <source>
        <dbReference type="Pfam" id="PF10443"/>
    </source>
</evidence>
<comment type="function">
    <text evidence="9 10">Plays a role in maintaining the mitochondrial genome and in controlling the mtDNA escape. Involved in the regulation of mtDNA nucleotide structure and number. May have a dispensable role in early maturation of pre-rRNA.</text>
</comment>
<evidence type="ECO:0000256" key="8">
    <source>
        <dbReference type="ARBA" id="ARBA00023136"/>
    </source>
</evidence>
<comment type="subcellular location">
    <subcellularLocation>
        <location evidence="1 10">Mitochondrion inner membrane</location>
        <topology evidence="1 10">Single-pass membrane protein</topology>
    </subcellularLocation>
</comment>
<keyword evidence="6 10" id="KW-1133">Transmembrane helix</keyword>
<organism evidence="12 13">
    <name type="scientific">[Candida] subhashii</name>
    <dbReference type="NCBI Taxonomy" id="561895"/>
    <lineage>
        <taxon>Eukaryota</taxon>
        <taxon>Fungi</taxon>
        <taxon>Dikarya</taxon>
        <taxon>Ascomycota</taxon>
        <taxon>Saccharomycotina</taxon>
        <taxon>Pichiomycetes</taxon>
        <taxon>Debaryomycetaceae</taxon>
        <taxon>Spathaspora</taxon>
    </lineage>
</organism>
<evidence type="ECO:0000256" key="7">
    <source>
        <dbReference type="ARBA" id="ARBA00023128"/>
    </source>
</evidence>
<evidence type="ECO:0000256" key="5">
    <source>
        <dbReference type="ARBA" id="ARBA00022792"/>
    </source>
</evidence>
<dbReference type="PANTHER" id="PTHR32198:SF2">
    <property type="entry name" value="MITOCHONDRIAL ESCAPE PROTEIN 2"/>
    <property type="match status" value="1"/>
</dbReference>
<evidence type="ECO:0000256" key="3">
    <source>
        <dbReference type="ARBA" id="ARBA00020222"/>
    </source>
</evidence>
<dbReference type="GO" id="GO:0003723">
    <property type="term" value="F:RNA binding"/>
    <property type="evidence" value="ECO:0007669"/>
    <property type="project" value="UniProtKB-UniRule"/>
</dbReference>
<keyword evidence="13" id="KW-1185">Reference proteome</keyword>
<keyword evidence="10" id="KW-0507">mRNA processing</keyword>
<evidence type="ECO:0000256" key="2">
    <source>
        <dbReference type="ARBA" id="ARBA00010320"/>
    </source>
</evidence>
<dbReference type="RefSeq" id="XP_049262892.1">
    <property type="nucleotide sequence ID" value="XM_049407680.1"/>
</dbReference>
<dbReference type="PANTHER" id="PTHR32198">
    <property type="entry name" value="MITOCHONDRIAL ESCAPE PROTEIN 2"/>
    <property type="match status" value="1"/>
</dbReference>
<reference evidence="12 13" key="1">
    <citation type="journal article" date="2021" name="DNA Res.">
        <title>Genome analysis of Candida subhashii reveals its hybrid nature and dual mitochondrial genome conformations.</title>
        <authorList>
            <person name="Mixao V."/>
            <person name="Hegedusova E."/>
            <person name="Saus E."/>
            <person name="Pryszcz L.P."/>
            <person name="Cillingova A."/>
            <person name="Nosek J."/>
            <person name="Gabaldon T."/>
        </authorList>
    </citation>
    <scope>NUCLEOTIDE SEQUENCE [LARGE SCALE GENOMIC DNA]</scope>
    <source>
        <strain evidence="12 13">CBS 10753</strain>
    </source>
</reference>
<protein>
    <recommendedName>
        <fullName evidence="3 10">Mitochondrial escape protein 2</fullName>
    </recommendedName>
</protein>
<evidence type="ECO:0000256" key="1">
    <source>
        <dbReference type="ARBA" id="ARBA00004434"/>
    </source>
</evidence>
<comment type="caution">
    <text evidence="12">The sequence shown here is derived from an EMBL/GenBank/DDBJ whole genome shotgun (WGS) entry which is preliminary data.</text>
</comment>
<keyword evidence="10" id="KW-0694">RNA-binding</keyword>